<sequence>MDNDQAGAEISIRATKARRRNISVALAIVVVIAIGITAVVAISGDNKSARSGSTYTPGDPLAWTAVEGGGAHTCALVNSGQVKCWGQNTYGQLGDGTTGNRTTPVFVSDISTATSISTGYNHSCALLSDSRVKCWGENTYGQLGNGRNTTLLVPVFVSDISTATSISSGASHSCALLAGGSIKCWGYNGYGALGSESTTNSNIPVSVVGISTVTSISTGYNHSCAVLSDGEAKCWGQNTYGALGNGAIGTNSNTPVAVLGISTATSIGTGAYHSCAVLQGGDTRCWGYNASGQLGNGVTGGNSGVPVEVTYAFPELDLSDGTPRIMDLSGGRSHSCAVLSGGQVTCWGDGSYGQLATGNTIVAFPQAVINIPTTTGATATSISLGSYHSCAVLSDASIECWGYNVSGQLGNGTSGIYSNSDKPVSVPSP</sequence>
<reference evidence="5" key="1">
    <citation type="submission" date="2020-05" db="EMBL/GenBank/DDBJ databases">
        <authorList>
            <person name="Chiriac C."/>
            <person name="Salcher M."/>
            <person name="Ghai R."/>
            <person name="Kavagutti S V."/>
        </authorList>
    </citation>
    <scope>NUCLEOTIDE SEQUENCE</scope>
</reference>
<keyword evidence="2" id="KW-0677">Repeat</keyword>
<dbReference type="GO" id="GO:0005737">
    <property type="term" value="C:cytoplasm"/>
    <property type="evidence" value="ECO:0007669"/>
    <property type="project" value="TreeGrafter"/>
</dbReference>
<dbReference type="PANTHER" id="PTHR45982">
    <property type="entry name" value="REGULATOR OF CHROMOSOME CONDENSATION"/>
    <property type="match status" value="1"/>
</dbReference>
<organism evidence="5">
    <name type="scientific">freshwater metagenome</name>
    <dbReference type="NCBI Taxonomy" id="449393"/>
    <lineage>
        <taxon>unclassified sequences</taxon>
        <taxon>metagenomes</taxon>
        <taxon>ecological metagenomes</taxon>
    </lineage>
</organism>
<dbReference type="InterPro" id="IPR009091">
    <property type="entry name" value="RCC1/BLIP-II"/>
</dbReference>
<evidence type="ECO:0000256" key="2">
    <source>
        <dbReference type="ARBA" id="ARBA00022737"/>
    </source>
</evidence>
<gene>
    <name evidence="5" type="ORF">UFOPK2242_01158</name>
</gene>
<evidence type="ECO:0000256" key="3">
    <source>
        <dbReference type="SAM" id="Phobius"/>
    </source>
</evidence>
<keyword evidence="3" id="KW-1133">Transmembrane helix</keyword>
<protein>
    <submittedName>
        <fullName evidence="5">Unannotated protein</fullName>
    </submittedName>
</protein>
<evidence type="ECO:0000313" key="5">
    <source>
        <dbReference type="EMBL" id="CAB4664527.1"/>
    </source>
</evidence>
<feature type="transmembrane region" description="Helical" evidence="3">
    <location>
        <begin position="21"/>
        <end position="42"/>
    </location>
</feature>
<name>A0A6J6LRQ5_9ZZZZ</name>
<dbReference type="AlphaFoldDB" id="A0A6J6LRQ5"/>
<dbReference type="PANTHER" id="PTHR45982:SF1">
    <property type="entry name" value="REGULATOR OF CHROMOSOME CONDENSATION"/>
    <property type="match status" value="1"/>
</dbReference>
<dbReference type="Pfam" id="PF13540">
    <property type="entry name" value="RCC1_2"/>
    <property type="match status" value="2"/>
</dbReference>
<dbReference type="InterPro" id="IPR058923">
    <property type="entry name" value="RCC1-like_dom"/>
</dbReference>
<keyword evidence="3" id="KW-0812">Transmembrane</keyword>
<accession>A0A6J6LRQ5</accession>
<dbReference type="PROSITE" id="PS50012">
    <property type="entry name" value="RCC1_3"/>
    <property type="match status" value="6"/>
</dbReference>
<dbReference type="Pfam" id="PF25390">
    <property type="entry name" value="WD40_RLD"/>
    <property type="match status" value="1"/>
</dbReference>
<keyword evidence="1" id="KW-0344">Guanine-nucleotide releasing factor</keyword>
<dbReference type="GO" id="GO:0005085">
    <property type="term" value="F:guanyl-nucleotide exchange factor activity"/>
    <property type="evidence" value="ECO:0007669"/>
    <property type="project" value="TreeGrafter"/>
</dbReference>
<dbReference type="EMBL" id="CAEZWM010000155">
    <property type="protein sequence ID" value="CAB4664527.1"/>
    <property type="molecule type" value="Genomic_DNA"/>
</dbReference>
<evidence type="ECO:0000259" key="4">
    <source>
        <dbReference type="Pfam" id="PF25390"/>
    </source>
</evidence>
<dbReference type="PRINTS" id="PR00633">
    <property type="entry name" value="RCCNDNSATION"/>
</dbReference>
<dbReference type="SUPFAM" id="SSF50985">
    <property type="entry name" value="RCC1/BLIP-II"/>
    <property type="match status" value="2"/>
</dbReference>
<proteinExistence type="predicted"/>
<dbReference type="Gene3D" id="2.130.10.30">
    <property type="entry name" value="Regulator of chromosome condensation 1/beta-lactamase-inhibitor protein II"/>
    <property type="match status" value="2"/>
</dbReference>
<dbReference type="InterPro" id="IPR000408">
    <property type="entry name" value="Reg_chr_condens"/>
</dbReference>
<dbReference type="InterPro" id="IPR051553">
    <property type="entry name" value="Ran_GTPase-activating"/>
</dbReference>
<keyword evidence="3" id="KW-0472">Membrane</keyword>
<feature type="domain" description="RCC1-like" evidence="4">
    <location>
        <begin position="43"/>
        <end position="310"/>
    </location>
</feature>
<evidence type="ECO:0000256" key="1">
    <source>
        <dbReference type="ARBA" id="ARBA00022658"/>
    </source>
</evidence>